<dbReference type="Pfam" id="PF07690">
    <property type="entry name" value="MFS_1"/>
    <property type="match status" value="1"/>
</dbReference>
<reference evidence="10 11" key="1">
    <citation type="submission" date="2024-02" db="EMBL/GenBank/DDBJ databases">
        <title>Microbulbifer aestuariivivens NBRC 112533.</title>
        <authorList>
            <person name="Ichikawa N."/>
            <person name="Katano-Makiyama Y."/>
            <person name="Hidaka K."/>
        </authorList>
    </citation>
    <scope>NUCLEOTIDE SEQUENCE [LARGE SCALE GENOMIC DNA]</scope>
    <source>
        <strain evidence="10 11">NBRC 112533</strain>
    </source>
</reference>
<dbReference type="RefSeq" id="WP_345550241.1">
    <property type="nucleotide sequence ID" value="NZ_BAABRT010000010.1"/>
</dbReference>
<dbReference type="PANTHER" id="PTHR23502">
    <property type="entry name" value="MAJOR FACILITATOR SUPERFAMILY"/>
    <property type="match status" value="1"/>
</dbReference>
<evidence type="ECO:0000256" key="3">
    <source>
        <dbReference type="ARBA" id="ARBA00022448"/>
    </source>
</evidence>
<evidence type="ECO:0000256" key="7">
    <source>
        <dbReference type="ARBA" id="ARBA00023136"/>
    </source>
</evidence>
<feature type="transmembrane region" description="Helical" evidence="8">
    <location>
        <begin position="306"/>
        <end position="328"/>
    </location>
</feature>
<dbReference type="PANTHER" id="PTHR23502:SF132">
    <property type="entry name" value="POLYAMINE TRANSPORTER 2-RELATED"/>
    <property type="match status" value="1"/>
</dbReference>
<evidence type="ECO:0000259" key="9">
    <source>
        <dbReference type="PROSITE" id="PS50850"/>
    </source>
</evidence>
<feature type="transmembrane region" description="Helical" evidence="8">
    <location>
        <begin position="277"/>
        <end position="300"/>
    </location>
</feature>
<keyword evidence="3 8" id="KW-0813">Transport</keyword>
<dbReference type="InterPro" id="IPR020846">
    <property type="entry name" value="MFS_dom"/>
</dbReference>
<evidence type="ECO:0000256" key="4">
    <source>
        <dbReference type="ARBA" id="ARBA00022475"/>
    </source>
</evidence>
<feature type="transmembrane region" description="Helical" evidence="8">
    <location>
        <begin position="132"/>
        <end position="156"/>
    </location>
</feature>
<feature type="transmembrane region" description="Helical" evidence="8">
    <location>
        <begin position="340"/>
        <end position="363"/>
    </location>
</feature>
<dbReference type="SUPFAM" id="SSF103473">
    <property type="entry name" value="MFS general substrate transporter"/>
    <property type="match status" value="1"/>
</dbReference>
<comment type="similarity">
    <text evidence="2 8">Belongs to the major facilitator superfamily. Bcr/CmlA family.</text>
</comment>
<feature type="transmembrane region" description="Helical" evidence="8">
    <location>
        <begin position="46"/>
        <end position="63"/>
    </location>
</feature>
<comment type="caution">
    <text evidence="8">Lacks conserved residue(s) required for the propagation of feature annotation.</text>
</comment>
<evidence type="ECO:0000313" key="11">
    <source>
        <dbReference type="Proteomes" id="UP001408594"/>
    </source>
</evidence>
<evidence type="ECO:0000256" key="8">
    <source>
        <dbReference type="RuleBase" id="RU365088"/>
    </source>
</evidence>
<protein>
    <recommendedName>
        <fullName evidence="8">Bcr/CflA family efflux transporter</fullName>
    </recommendedName>
</protein>
<dbReference type="Proteomes" id="UP001408594">
    <property type="component" value="Unassembled WGS sequence"/>
</dbReference>
<feature type="transmembrane region" description="Helical" evidence="8">
    <location>
        <begin position="250"/>
        <end position="270"/>
    </location>
</feature>
<organism evidence="10 11">
    <name type="scientific">Microbulbifer aestuariivivens</name>
    <dbReference type="NCBI Taxonomy" id="1908308"/>
    <lineage>
        <taxon>Bacteria</taxon>
        <taxon>Pseudomonadati</taxon>
        <taxon>Pseudomonadota</taxon>
        <taxon>Gammaproteobacteria</taxon>
        <taxon>Cellvibrionales</taxon>
        <taxon>Microbulbiferaceae</taxon>
        <taxon>Microbulbifer</taxon>
    </lineage>
</organism>
<dbReference type="InterPro" id="IPR004812">
    <property type="entry name" value="Efflux_drug-R_Bcr/CmlA"/>
</dbReference>
<evidence type="ECO:0000256" key="1">
    <source>
        <dbReference type="ARBA" id="ARBA00004651"/>
    </source>
</evidence>
<feature type="transmembrane region" description="Helical" evidence="8">
    <location>
        <begin position="99"/>
        <end position="120"/>
    </location>
</feature>
<keyword evidence="7 8" id="KW-0472">Membrane</keyword>
<dbReference type="InterPro" id="IPR036259">
    <property type="entry name" value="MFS_trans_sf"/>
</dbReference>
<feature type="transmembrane region" description="Helical" evidence="8">
    <location>
        <begin position="162"/>
        <end position="182"/>
    </location>
</feature>
<dbReference type="CDD" id="cd17320">
    <property type="entry name" value="MFS_MdfA_MDR_like"/>
    <property type="match status" value="1"/>
</dbReference>
<proteinExistence type="inferred from homology"/>
<evidence type="ECO:0000256" key="2">
    <source>
        <dbReference type="ARBA" id="ARBA00006236"/>
    </source>
</evidence>
<dbReference type="PROSITE" id="PS50850">
    <property type="entry name" value="MFS"/>
    <property type="match status" value="1"/>
</dbReference>
<keyword evidence="4" id="KW-1003">Cell membrane</keyword>
<sequence>MNLGFIKMALILGLLSCVGPFAIDMYLPALPQIAASLGAPVELTQYTLMSFFIAFGVSQLFYGPAADMFGRKPPLYFGLALFAAASIGCALATSIEWLIALRFLQGIGAAAGMSIPRAVIRDCYTGTRATRLMTTVMLVISISPMLAPLVGSLVINPFGWQAVFWAVGLAAILALALAFWSLPETLAEQQRVPFRFSAMMRAFYTLFRDRGYMGLTAIGGLGMASFFIFLSTSSFIYTGHYGLSSTEFSLAFSLNAVGFFIASQFAATLGERVGQVVVVKAAITGFAISASAMFVLFSLGADSFPLLVVMLMISNAFLGLVVPTTMVLSLEAHGPIAGTAAALGGALQMLLGAVGIVVVSLFFEGKPLPLVAGIMTCALLSQCLSMMTLRTDPQLAGEN</sequence>
<comment type="subcellular location">
    <subcellularLocation>
        <location evidence="8">Cell inner membrane</location>
        <topology evidence="8">Multi-pass membrane protein</topology>
    </subcellularLocation>
    <subcellularLocation>
        <location evidence="1">Cell membrane</location>
        <topology evidence="1">Multi-pass membrane protein</topology>
    </subcellularLocation>
</comment>
<feature type="transmembrane region" description="Helical" evidence="8">
    <location>
        <begin position="75"/>
        <end position="93"/>
    </location>
</feature>
<gene>
    <name evidence="10" type="primary">bcr_2</name>
    <name evidence="10" type="ORF">Maes01_01502</name>
</gene>
<dbReference type="NCBIfam" id="TIGR00710">
    <property type="entry name" value="efflux_Bcr_CflA"/>
    <property type="match status" value="1"/>
</dbReference>
<evidence type="ECO:0000313" key="10">
    <source>
        <dbReference type="EMBL" id="GAA5524943.1"/>
    </source>
</evidence>
<comment type="caution">
    <text evidence="10">The sequence shown here is derived from an EMBL/GenBank/DDBJ whole genome shotgun (WGS) entry which is preliminary data.</text>
</comment>
<keyword evidence="6 8" id="KW-1133">Transmembrane helix</keyword>
<feature type="domain" description="Major facilitator superfamily (MFS) profile" evidence="9">
    <location>
        <begin position="1"/>
        <end position="390"/>
    </location>
</feature>
<keyword evidence="8" id="KW-0997">Cell inner membrane</keyword>
<feature type="transmembrane region" description="Helical" evidence="8">
    <location>
        <begin position="211"/>
        <end position="230"/>
    </location>
</feature>
<feature type="transmembrane region" description="Helical" evidence="8">
    <location>
        <begin position="369"/>
        <end position="389"/>
    </location>
</feature>
<dbReference type="Gene3D" id="1.20.1720.10">
    <property type="entry name" value="Multidrug resistance protein D"/>
    <property type="match status" value="1"/>
</dbReference>
<name>A0ABP9WP13_9GAMM</name>
<keyword evidence="5 8" id="KW-0812">Transmembrane</keyword>
<dbReference type="InterPro" id="IPR011701">
    <property type="entry name" value="MFS"/>
</dbReference>
<dbReference type="EMBL" id="BAABRT010000010">
    <property type="protein sequence ID" value="GAA5524943.1"/>
    <property type="molecule type" value="Genomic_DNA"/>
</dbReference>
<accession>A0ABP9WP13</accession>
<keyword evidence="11" id="KW-1185">Reference proteome</keyword>
<evidence type="ECO:0000256" key="6">
    <source>
        <dbReference type="ARBA" id="ARBA00022989"/>
    </source>
</evidence>
<evidence type="ECO:0000256" key="5">
    <source>
        <dbReference type="ARBA" id="ARBA00022692"/>
    </source>
</evidence>